<feature type="domain" description="Serine aminopeptidase S33" evidence="1">
    <location>
        <begin position="8"/>
        <end position="242"/>
    </location>
</feature>
<dbReference type="FunFam" id="3.40.50.1820:FF:000154">
    <property type="entry name" value="Alpha/beta hydrolase"/>
    <property type="match status" value="1"/>
</dbReference>
<dbReference type="InterPro" id="IPR022742">
    <property type="entry name" value="Hydrolase_4"/>
</dbReference>
<name>A0A1H0FPH5_9BACI</name>
<dbReference type="RefSeq" id="WP_093857851.1">
    <property type="nucleotide sequence ID" value="NZ_BJVZ01000017.1"/>
</dbReference>
<dbReference type="InterPro" id="IPR000073">
    <property type="entry name" value="AB_hydrolase_1"/>
</dbReference>
<dbReference type="SUPFAM" id="SSF53474">
    <property type="entry name" value="alpha/beta-Hydrolases"/>
    <property type="match status" value="1"/>
</dbReference>
<dbReference type="PRINTS" id="PR00111">
    <property type="entry name" value="ABHYDROLASE"/>
</dbReference>
<dbReference type="Gene3D" id="3.40.50.1820">
    <property type="entry name" value="alpha/beta hydrolase"/>
    <property type="match status" value="1"/>
</dbReference>
<proteinExistence type="predicted"/>
<keyword evidence="3" id="KW-1185">Reference proteome</keyword>
<dbReference type="STRING" id="237069.SAMN05216498_0308"/>
<dbReference type="Pfam" id="PF12146">
    <property type="entry name" value="Hydrolase_4"/>
    <property type="match status" value="1"/>
</dbReference>
<evidence type="ECO:0000313" key="3">
    <source>
        <dbReference type="Proteomes" id="UP000199334"/>
    </source>
</evidence>
<dbReference type="PANTHER" id="PTHR11614">
    <property type="entry name" value="PHOSPHOLIPASE-RELATED"/>
    <property type="match status" value="1"/>
</dbReference>
<dbReference type="OrthoDB" id="9806902at2"/>
<protein>
    <submittedName>
        <fullName evidence="2">Lysophospholipase</fullName>
    </submittedName>
</protein>
<gene>
    <name evidence="2" type="ORF">SAMN05216498_0308</name>
</gene>
<organism evidence="2 3">
    <name type="scientific">Tenuibacillus multivorans</name>
    <dbReference type="NCBI Taxonomy" id="237069"/>
    <lineage>
        <taxon>Bacteria</taxon>
        <taxon>Bacillati</taxon>
        <taxon>Bacillota</taxon>
        <taxon>Bacilli</taxon>
        <taxon>Bacillales</taxon>
        <taxon>Bacillaceae</taxon>
        <taxon>Tenuibacillus</taxon>
    </lineage>
</organism>
<dbReference type="InterPro" id="IPR029058">
    <property type="entry name" value="AB_hydrolase_fold"/>
</dbReference>
<sequence length="263" mass="29984">MFVKLAEDPKAVIVVIHGAFEHSGRYDWVIDQLNHYGYHVVAGDLPGQGKTKGKRGHIRSFQQYIDTVQTWINQAKDYQLPVFLLGHSMGGLTAIRTVQKGNVKVDGVILSSPALGMKNGLTRPLYYASKLLNVATPSMRFPTGIKSDIATRNEGYKAHDVSDPLFLRKVSVRWYHEFEKAIVAAFKDIKHYPNVPTLLLQGEIDHLVKVEAVKTWFNELDISEKTIKIWEGFYHEILNEPEREDVVMDIVNFIEHQIDQTTR</sequence>
<reference evidence="2 3" key="1">
    <citation type="submission" date="2016-10" db="EMBL/GenBank/DDBJ databases">
        <authorList>
            <person name="de Groot N.N."/>
        </authorList>
    </citation>
    <scope>NUCLEOTIDE SEQUENCE [LARGE SCALE GENOMIC DNA]</scope>
    <source>
        <strain evidence="2 3">CGMCC 1.3442</strain>
    </source>
</reference>
<evidence type="ECO:0000259" key="1">
    <source>
        <dbReference type="Pfam" id="PF12146"/>
    </source>
</evidence>
<dbReference type="AlphaFoldDB" id="A0A1H0FPH5"/>
<dbReference type="EMBL" id="FNIG01000013">
    <property type="protein sequence ID" value="SDN96576.1"/>
    <property type="molecule type" value="Genomic_DNA"/>
</dbReference>
<evidence type="ECO:0000313" key="2">
    <source>
        <dbReference type="EMBL" id="SDN96576.1"/>
    </source>
</evidence>
<dbReference type="Proteomes" id="UP000199334">
    <property type="component" value="Unassembled WGS sequence"/>
</dbReference>
<accession>A0A1H0FPH5</accession>
<dbReference type="InterPro" id="IPR051044">
    <property type="entry name" value="MAG_DAG_Lipase"/>
</dbReference>